<dbReference type="Pfam" id="PF00413">
    <property type="entry name" value="Peptidase_M10"/>
    <property type="match status" value="1"/>
</dbReference>
<dbReference type="InterPro" id="IPR001818">
    <property type="entry name" value="Pept_M10_metallopeptidase"/>
</dbReference>
<keyword evidence="8" id="KW-1185">Reference proteome</keyword>
<keyword evidence="3" id="KW-0378">Hydrolase</keyword>
<keyword evidence="1" id="KW-0645">Protease</keyword>
<keyword evidence="5" id="KW-0732">Signal</keyword>
<evidence type="ECO:0000313" key="8">
    <source>
        <dbReference type="Proteomes" id="UP000656042"/>
    </source>
</evidence>
<dbReference type="GO" id="GO:0008270">
    <property type="term" value="F:zinc ion binding"/>
    <property type="evidence" value="ECO:0007669"/>
    <property type="project" value="InterPro"/>
</dbReference>
<dbReference type="SUPFAM" id="SSF55486">
    <property type="entry name" value="Metalloproteases ('zincins'), catalytic domain"/>
    <property type="match status" value="1"/>
</dbReference>
<evidence type="ECO:0000259" key="6">
    <source>
        <dbReference type="Pfam" id="PF00413"/>
    </source>
</evidence>
<comment type="caution">
    <text evidence="7">The sequence shown here is derived from an EMBL/GenBank/DDBJ whole genome shotgun (WGS) entry which is preliminary data.</text>
</comment>
<reference evidence="7" key="2">
    <citation type="submission" date="2020-09" db="EMBL/GenBank/DDBJ databases">
        <authorList>
            <person name="Sun Q."/>
            <person name="Zhou Y."/>
        </authorList>
    </citation>
    <scope>NUCLEOTIDE SEQUENCE</scope>
    <source>
        <strain evidence="7">CGMCC 4.7299</strain>
    </source>
</reference>
<dbReference type="AlphaFoldDB" id="A0A8J3BZD8"/>
<feature type="signal peptide" evidence="5">
    <location>
        <begin position="1"/>
        <end position="39"/>
    </location>
</feature>
<proteinExistence type="predicted"/>
<accession>A0A8J3BZD8</accession>
<evidence type="ECO:0000256" key="1">
    <source>
        <dbReference type="ARBA" id="ARBA00022670"/>
    </source>
</evidence>
<evidence type="ECO:0000256" key="5">
    <source>
        <dbReference type="SAM" id="SignalP"/>
    </source>
</evidence>
<evidence type="ECO:0000256" key="2">
    <source>
        <dbReference type="ARBA" id="ARBA00022723"/>
    </source>
</evidence>
<gene>
    <name evidence="7" type="ORF">GCM10012284_22930</name>
</gene>
<dbReference type="PROSITE" id="PS51318">
    <property type="entry name" value="TAT"/>
    <property type="match status" value="1"/>
</dbReference>
<dbReference type="GO" id="GO:0006508">
    <property type="term" value="P:proteolysis"/>
    <property type="evidence" value="ECO:0007669"/>
    <property type="project" value="UniProtKB-KW"/>
</dbReference>
<dbReference type="EMBL" id="BMMX01000007">
    <property type="protein sequence ID" value="GGK88304.1"/>
    <property type="molecule type" value="Genomic_DNA"/>
</dbReference>
<keyword evidence="4" id="KW-0862">Zinc</keyword>
<dbReference type="InterPro" id="IPR006311">
    <property type="entry name" value="TAT_signal"/>
</dbReference>
<dbReference type="RefSeq" id="WP_189079136.1">
    <property type="nucleotide sequence ID" value="NZ_BMMX01000007.1"/>
</dbReference>
<feature type="domain" description="Peptidase M10 metallopeptidase" evidence="6">
    <location>
        <begin position="267"/>
        <end position="326"/>
    </location>
</feature>
<protein>
    <recommendedName>
        <fullName evidence="6">Peptidase M10 metallopeptidase domain-containing protein</fullName>
    </recommendedName>
</protein>
<evidence type="ECO:0000313" key="7">
    <source>
        <dbReference type="EMBL" id="GGK88304.1"/>
    </source>
</evidence>
<name>A0A8J3BZD8_9ACTN</name>
<evidence type="ECO:0000256" key="4">
    <source>
        <dbReference type="ARBA" id="ARBA00022833"/>
    </source>
</evidence>
<dbReference type="InterPro" id="IPR024079">
    <property type="entry name" value="MetalloPept_cat_dom_sf"/>
</dbReference>
<reference evidence="7" key="1">
    <citation type="journal article" date="2014" name="Int. J. Syst. Evol. Microbiol.">
        <title>Complete genome sequence of Corynebacterium casei LMG S-19264T (=DSM 44701T), isolated from a smear-ripened cheese.</title>
        <authorList>
            <consortium name="US DOE Joint Genome Institute (JGI-PGF)"/>
            <person name="Walter F."/>
            <person name="Albersmeier A."/>
            <person name="Kalinowski J."/>
            <person name="Ruckert C."/>
        </authorList>
    </citation>
    <scope>NUCLEOTIDE SEQUENCE</scope>
    <source>
        <strain evidence="7">CGMCC 4.7299</strain>
    </source>
</reference>
<organism evidence="7 8">
    <name type="scientific">Mangrovihabitans endophyticus</name>
    <dbReference type="NCBI Taxonomy" id="1751298"/>
    <lineage>
        <taxon>Bacteria</taxon>
        <taxon>Bacillati</taxon>
        <taxon>Actinomycetota</taxon>
        <taxon>Actinomycetes</taxon>
        <taxon>Micromonosporales</taxon>
        <taxon>Micromonosporaceae</taxon>
        <taxon>Mangrovihabitans</taxon>
    </lineage>
</organism>
<dbReference type="GO" id="GO:0004222">
    <property type="term" value="F:metalloendopeptidase activity"/>
    <property type="evidence" value="ECO:0007669"/>
    <property type="project" value="InterPro"/>
</dbReference>
<evidence type="ECO:0000256" key="3">
    <source>
        <dbReference type="ARBA" id="ARBA00022801"/>
    </source>
</evidence>
<dbReference type="Proteomes" id="UP000656042">
    <property type="component" value="Unassembled WGS sequence"/>
</dbReference>
<feature type="chain" id="PRO_5035225971" description="Peptidase M10 metallopeptidase domain-containing protein" evidence="5">
    <location>
        <begin position="40"/>
        <end position="328"/>
    </location>
</feature>
<dbReference type="Gene3D" id="3.40.390.10">
    <property type="entry name" value="Collagenase (Catalytic Domain)"/>
    <property type="match status" value="1"/>
</dbReference>
<sequence>MTTTSPAFGGRRRRGAATALTATGVLLAGAFWAAAPASAAPAEPCAGGEMSVDGLAQWNRDRACDLVGRTIRAGRTSAVVPPRGTSVTAHVLFVDGEEELTVTTAADGSVTATTEPAAAADAAAAAPTACNDHASNLMGIKWPVGSTYRWFYHPANQAKSKLTAAEALNATKNATKNVAIGFNDCGLSAKPKVFQAYAGTTSAAPNVTNGGGCSASDGKNVAGWGDMGGSGPLGVTCNWSSSGTIVASDMKVNFRYDYWNGKGSCPAGRYDYQSVATHERGHTFGLGHVDGTAHPTATMTPAIGPCNKSKRTLDAGEHQALITMYGRR</sequence>
<dbReference type="GO" id="GO:0031012">
    <property type="term" value="C:extracellular matrix"/>
    <property type="evidence" value="ECO:0007669"/>
    <property type="project" value="InterPro"/>
</dbReference>
<keyword evidence="2" id="KW-0479">Metal-binding</keyword>